<reference evidence="1 2" key="1">
    <citation type="submission" date="2024-11" db="EMBL/GenBank/DDBJ databases">
        <title>Draft genome sequences of two bacteria associated to sugarcane roots in Colombia.</title>
        <authorList>
            <person name="Pardo-Diaz S."/>
            <person name="Masmela-Mendoza J."/>
            <person name="Delgadillo-Duran P."/>
            <person name="Bautista E.J."/>
            <person name="Rojas-Tapias D.F."/>
        </authorList>
    </citation>
    <scope>NUCLEOTIDE SEQUENCE [LARGE SCALE GENOMIC DNA]</scope>
    <source>
        <strain evidence="1 2">Ap18</strain>
    </source>
</reference>
<protein>
    <submittedName>
        <fullName evidence="1">Uncharacterized protein</fullName>
    </submittedName>
</protein>
<sequence>MSAMDSVQPSQITETGDLWMLYRYPLQTDVGTKQWSYDIFRPTTTLCVMCMHGDTYHAASGETSCEHPVTEAARLAAERAANEETSRLGLPRPSASYVSNVSSNHDNHVHHCSGFQPRDMSALIDWLRDTGCVDVLRVAESAAHAREAA</sequence>
<proteinExistence type="predicted"/>
<organism evidence="1 2">
    <name type="scientific">Azospirillum argentinense</name>
    <dbReference type="NCBI Taxonomy" id="2970906"/>
    <lineage>
        <taxon>Bacteria</taxon>
        <taxon>Pseudomonadati</taxon>
        <taxon>Pseudomonadota</taxon>
        <taxon>Alphaproteobacteria</taxon>
        <taxon>Rhodospirillales</taxon>
        <taxon>Azospirillaceae</taxon>
        <taxon>Azospirillum</taxon>
    </lineage>
</organism>
<evidence type="ECO:0000313" key="2">
    <source>
        <dbReference type="Proteomes" id="UP001628281"/>
    </source>
</evidence>
<gene>
    <name evidence="1" type="ORF">ACJ41P_10315</name>
</gene>
<keyword evidence="2" id="KW-1185">Reference proteome</keyword>
<name>A0ABW8V5C6_9PROT</name>
<dbReference type="EMBL" id="JBJLSN010000011">
    <property type="protein sequence ID" value="MFL7901516.1"/>
    <property type="molecule type" value="Genomic_DNA"/>
</dbReference>
<accession>A0ABW8V5C6</accession>
<dbReference type="Proteomes" id="UP001628281">
    <property type="component" value="Unassembled WGS sequence"/>
</dbReference>
<evidence type="ECO:0000313" key="1">
    <source>
        <dbReference type="EMBL" id="MFL7901516.1"/>
    </source>
</evidence>
<comment type="caution">
    <text evidence="1">The sequence shown here is derived from an EMBL/GenBank/DDBJ whole genome shotgun (WGS) entry which is preliminary data.</text>
</comment>
<dbReference type="RefSeq" id="WP_407823979.1">
    <property type="nucleotide sequence ID" value="NZ_JBJLSN010000011.1"/>
</dbReference>